<dbReference type="Pfam" id="PF05794">
    <property type="entry name" value="Tcp11"/>
    <property type="match status" value="2"/>
</dbReference>
<feature type="region of interest" description="Disordered" evidence="2">
    <location>
        <begin position="298"/>
        <end position="351"/>
    </location>
</feature>
<dbReference type="PANTHER" id="PTHR12832">
    <property type="entry name" value="TESTIS-SPECIFIC PROTEIN PBS13 T-COMPLEX 11"/>
    <property type="match status" value="1"/>
</dbReference>
<feature type="signal peptide" evidence="3">
    <location>
        <begin position="1"/>
        <end position="15"/>
    </location>
</feature>
<gene>
    <name evidence="4" type="ORF">CVIRNUC_006309</name>
</gene>
<feature type="chain" id="PRO_5043696007" evidence="3">
    <location>
        <begin position="16"/>
        <end position="705"/>
    </location>
</feature>
<evidence type="ECO:0000256" key="3">
    <source>
        <dbReference type="SAM" id="SignalP"/>
    </source>
</evidence>
<evidence type="ECO:0000256" key="2">
    <source>
        <dbReference type="SAM" id="MobiDB-lite"/>
    </source>
</evidence>
<proteinExistence type="inferred from homology"/>
<protein>
    <submittedName>
        <fullName evidence="4">Uncharacterized protein</fullName>
    </submittedName>
</protein>
<reference evidence="4 5" key="1">
    <citation type="submission" date="2023-10" db="EMBL/GenBank/DDBJ databases">
        <authorList>
            <person name="Maclean D."/>
            <person name="Macfadyen A."/>
        </authorList>
    </citation>
    <scope>NUCLEOTIDE SEQUENCE [LARGE SCALE GENOMIC DNA]</scope>
</reference>
<feature type="compositionally biased region" description="Low complexity" evidence="2">
    <location>
        <begin position="300"/>
        <end position="316"/>
    </location>
</feature>
<accession>A0AAV1I7S0</accession>
<evidence type="ECO:0000313" key="4">
    <source>
        <dbReference type="EMBL" id="CAK0783114.1"/>
    </source>
</evidence>
<comment type="caution">
    <text evidence="4">The sequence shown here is derived from an EMBL/GenBank/DDBJ whole genome shotgun (WGS) entry which is preliminary data.</text>
</comment>
<feature type="region of interest" description="Disordered" evidence="2">
    <location>
        <begin position="35"/>
        <end position="96"/>
    </location>
</feature>
<feature type="region of interest" description="Disordered" evidence="2">
    <location>
        <begin position="376"/>
        <end position="396"/>
    </location>
</feature>
<organism evidence="4 5">
    <name type="scientific">Coccomyxa viridis</name>
    <dbReference type="NCBI Taxonomy" id="1274662"/>
    <lineage>
        <taxon>Eukaryota</taxon>
        <taxon>Viridiplantae</taxon>
        <taxon>Chlorophyta</taxon>
        <taxon>core chlorophytes</taxon>
        <taxon>Trebouxiophyceae</taxon>
        <taxon>Trebouxiophyceae incertae sedis</taxon>
        <taxon>Coccomyxaceae</taxon>
        <taxon>Coccomyxa</taxon>
    </lineage>
</organism>
<name>A0AAV1I7S0_9CHLO</name>
<dbReference type="InterPro" id="IPR008862">
    <property type="entry name" value="Tcp11"/>
</dbReference>
<keyword evidence="3" id="KW-0732">Signal</keyword>
<sequence>MFLKLIALAAVGGAAWLFMRPQIPILPPGIISRKRKGVNSEDAVKGKKRASGKNTRALKAEVQPSTTEELGENKEKADARGSSVSTSPSRMPQKESSLFNITTNERIVHELLLSGEEPAQGAEGSQTEAPAAASARGIQQIAEQAFWDVLAEGLEAHAPQWERLLALLEEARGALLELIPENAGEGRQLRASVLEKLDMGFIRERMQAGYDPEYLRQIFDFIVYTISCMEAPARRESTQKGYADVLSSFAQAGTGAREQGGPERGRIRVSLDATSSPEVPVSFATRDPWVPVHFNTPGGSPRHYAPSRASAPSPGAVSEAQSEDWVLSMTGAEGRSPQQGGRRAPSPTLGAPVEEEVEVRFGVPVDRNSVTVQLLASPSRSAAPSPAPPAGAGLPGPGAPGVGRALAGAARFVMEKLAEVRADVAKARLEMLKGILQGSQSGVQYERRRYTKAVGDQEPGRVLPKTKAWLQTGFRKVGPSSLREATGAMRSLVGEALLQLIQRPSAIAPSDCPETLLLDLQRLVAAQNELQRLSLVGASLLVAQMLLGAKGLPSSPLTAENRRYYADVKETFAALLAQPDVRMPHLSAAMAEALAKRAAGGDAPAQPSAEDRASVERLLHRIFSVDDIIYKKVQEGVLDALRIVLVAKPADYQMQVKSRLSKVGAELIQQDVVDAARLLDKVTGLNVAVCEPFYLGIIRQLWAEK</sequence>
<dbReference type="Proteomes" id="UP001314263">
    <property type="component" value="Unassembled WGS sequence"/>
</dbReference>
<dbReference type="PANTHER" id="PTHR12832:SF11">
    <property type="entry name" value="LD23868P"/>
    <property type="match status" value="1"/>
</dbReference>
<dbReference type="AlphaFoldDB" id="A0AAV1I7S0"/>
<dbReference type="GO" id="GO:0007165">
    <property type="term" value="P:signal transduction"/>
    <property type="evidence" value="ECO:0007669"/>
    <property type="project" value="TreeGrafter"/>
</dbReference>
<evidence type="ECO:0000313" key="5">
    <source>
        <dbReference type="Proteomes" id="UP001314263"/>
    </source>
</evidence>
<keyword evidence="5" id="KW-1185">Reference proteome</keyword>
<evidence type="ECO:0000256" key="1">
    <source>
        <dbReference type="ARBA" id="ARBA00010954"/>
    </source>
</evidence>
<dbReference type="EMBL" id="CAUYUE010000008">
    <property type="protein sequence ID" value="CAK0783114.1"/>
    <property type="molecule type" value="Genomic_DNA"/>
</dbReference>
<comment type="similarity">
    <text evidence="1">Belongs to the TCP11 family.</text>
</comment>
<feature type="compositionally biased region" description="Polar residues" evidence="2">
    <location>
        <begin position="82"/>
        <end position="96"/>
    </location>
</feature>